<accession>M8B3T2</accession>
<name>M8B3T2_AEGTA</name>
<dbReference type="PANTHER" id="PTHR35828:SF21">
    <property type="entry name" value="F-BOX DOMAIN-CONTAINING PROTEIN"/>
    <property type="match status" value="1"/>
</dbReference>
<reference evidence="1" key="1">
    <citation type="submission" date="2015-06" db="UniProtKB">
        <authorList>
            <consortium name="EnsemblPlants"/>
        </authorList>
    </citation>
    <scope>IDENTIFICATION</scope>
</reference>
<evidence type="ECO:0008006" key="2">
    <source>
        <dbReference type="Google" id="ProtNLM"/>
    </source>
</evidence>
<dbReference type="AlphaFoldDB" id="M8B3T2"/>
<proteinExistence type="predicted"/>
<organism evidence="1">
    <name type="scientific">Aegilops tauschii</name>
    <name type="common">Tausch's goatgrass</name>
    <name type="synonym">Aegilops squarrosa</name>
    <dbReference type="NCBI Taxonomy" id="37682"/>
    <lineage>
        <taxon>Eukaryota</taxon>
        <taxon>Viridiplantae</taxon>
        <taxon>Streptophyta</taxon>
        <taxon>Embryophyta</taxon>
        <taxon>Tracheophyta</taxon>
        <taxon>Spermatophyta</taxon>
        <taxon>Magnoliopsida</taxon>
        <taxon>Liliopsida</taxon>
        <taxon>Poales</taxon>
        <taxon>Poaceae</taxon>
        <taxon>BOP clade</taxon>
        <taxon>Pooideae</taxon>
        <taxon>Triticodae</taxon>
        <taxon>Triticeae</taxon>
        <taxon>Triticinae</taxon>
        <taxon>Aegilops</taxon>
    </lineage>
</organism>
<dbReference type="SUPFAM" id="SSF81383">
    <property type="entry name" value="F-box domain"/>
    <property type="match status" value="1"/>
</dbReference>
<sequence>MKKVCSDRSASIPEDVVVEILARVKDAATPFRCAPTCKGWQRLILAHACLNDLCAFVGFFTQEERPREGCTATWFIPAPCPVPAVLDPRRRLLSSLAPSSPCFFFDNTVPLTSCHGLLLLRLDCDSRGPGAVLAVFDPLAGTLRILPSFRRRYVTGYDLLTEAYYPTSSSGQQRQGPFFKVLIITIHKKPAQYNLHTLSSADNSGWKKACSGDVLQYEHQGIRATHRQRDAAVCDGKVHRLFCGASGIYTLDLWHTISYHRCRARLMLVCLHKDGRRIETWTSDRSFQTSNIDLKQEKITKVYTCLGENSGTILVINNYQAVYVVNVNTGVMEQVTELPYSHGLTRPNTVLLQIDWPTFFASRLGVVAM</sequence>
<evidence type="ECO:0000313" key="1">
    <source>
        <dbReference type="EnsemblPlants" id="EMT11397"/>
    </source>
</evidence>
<dbReference type="PANTHER" id="PTHR35828">
    <property type="entry name" value="OS08G0203800 PROTEIN-RELATED"/>
    <property type="match status" value="1"/>
</dbReference>
<dbReference type="InterPro" id="IPR036047">
    <property type="entry name" value="F-box-like_dom_sf"/>
</dbReference>
<protein>
    <recommendedName>
        <fullName evidence="2">F-box domain-containing protein</fullName>
    </recommendedName>
</protein>
<dbReference type="EnsemblPlants" id="EMT11397">
    <property type="protein sequence ID" value="EMT11397"/>
    <property type="gene ID" value="F775_11104"/>
</dbReference>